<keyword evidence="3" id="KW-0808">Transferase</keyword>
<sequence>MSTSTQAAAAAMPEILVTASEHARLTTLAEHALDRNQSVATAERLLDELSRARIVADDALPDDTTAVGREIDYFDRHSGRTHTVRLVNPPDADIDAGRISVLSPIGAALLGLSVGQEIEWPVPDGSVRRIEVRAVRT</sequence>
<evidence type="ECO:0000313" key="4">
    <source>
        <dbReference type="Proteomes" id="UP000294599"/>
    </source>
</evidence>
<dbReference type="Gene3D" id="3.10.50.30">
    <property type="entry name" value="Transcription elongation factor, GreA/GreB, C-terminal domain"/>
    <property type="match status" value="1"/>
</dbReference>
<dbReference type="RefSeq" id="WP_205984818.1">
    <property type="nucleotide sequence ID" value="NZ_JBHLWF010000005.1"/>
</dbReference>
<dbReference type="InterPro" id="IPR023459">
    <property type="entry name" value="Tscrpt_elong_fac_GreA/B_fam"/>
</dbReference>
<dbReference type="InterPro" id="IPR001437">
    <property type="entry name" value="Tscrpt_elong_fac_GreA/B_C"/>
</dbReference>
<organism evidence="3 4">
    <name type="scientific">Pseudofulvimonas gallinarii</name>
    <dbReference type="NCBI Taxonomy" id="634155"/>
    <lineage>
        <taxon>Bacteria</taxon>
        <taxon>Pseudomonadati</taxon>
        <taxon>Pseudomonadota</taxon>
        <taxon>Gammaproteobacteria</taxon>
        <taxon>Lysobacterales</taxon>
        <taxon>Rhodanobacteraceae</taxon>
        <taxon>Pseudofulvimonas</taxon>
    </lineage>
</organism>
<dbReference type="Pfam" id="PF14760">
    <property type="entry name" value="Rnk_N"/>
    <property type="match status" value="1"/>
</dbReference>
<dbReference type="PANTHER" id="PTHR30437">
    <property type="entry name" value="TRANSCRIPTION ELONGATION FACTOR GREA"/>
    <property type="match status" value="1"/>
</dbReference>
<accession>A0A4R3LSY4</accession>
<dbReference type="GO" id="GO:0070063">
    <property type="term" value="F:RNA polymerase binding"/>
    <property type="evidence" value="ECO:0007669"/>
    <property type="project" value="InterPro"/>
</dbReference>
<evidence type="ECO:0000313" key="3">
    <source>
        <dbReference type="EMBL" id="TCT01377.1"/>
    </source>
</evidence>
<name>A0A4R3LSY4_9GAMM</name>
<dbReference type="SUPFAM" id="SSF54534">
    <property type="entry name" value="FKBP-like"/>
    <property type="match status" value="1"/>
</dbReference>
<evidence type="ECO:0000259" key="2">
    <source>
        <dbReference type="Pfam" id="PF14760"/>
    </source>
</evidence>
<dbReference type="Proteomes" id="UP000294599">
    <property type="component" value="Unassembled WGS sequence"/>
</dbReference>
<dbReference type="PANTHER" id="PTHR30437:SF5">
    <property type="entry name" value="REGULATOR OF NUCLEOSIDE DIPHOSPHATE KINASE"/>
    <property type="match status" value="1"/>
</dbReference>
<dbReference type="GO" id="GO:0016301">
    <property type="term" value="F:kinase activity"/>
    <property type="evidence" value="ECO:0007669"/>
    <property type="project" value="UniProtKB-KW"/>
</dbReference>
<feature type="domain" description="Transcription elongation factor GreA/GreB C-terminal" evidence="1">
    <location>
        <begin position="61"/>
        <end position="136"/>
    </location>
</feature>
<proteinExistence type="predicted"/>
<feature type="domain" description="Regulator of nucleoside diphosphate kinase N-terminal" evidence="2">
    <location>
        <begin position="13"/>
        <end position="55"/>
    </location>
</feature>
<reference evidence="3 4" key="1">
    <citation type="submission" date="2019-03" db="EMBL/GenBank/DDBJ databases">
        <title>Genomic Encyclopedia of Type Strains, Phase IV (KMG-IV): sequencing the most valuable type-strain genomes for metagenomic binning, comparative biology and taxonomic classification.</title>
        <authorList>
            <person name="Goeker M."/>
        </authorList>
    </citation>
    <scope>NUCLEOTIDE SEQUENCE [LARGE SCALE GENOMIC DNA]</scope>
    <source>
        <strain evidence="3 4">DSM 21944</strain>
    </source>
</reference>
<dbReference type="Pfam" id="PF01272">
    <property type="entry name" value="GreA_GreB"/>
    <property type="match status" value="1"/>
</dbReference>
<comment type="caution">
    <text evidence="3">The sequence shown here is derived from an EMBL/GenBank/DDBJ whole genome shotgun (WGS) entry which is preliminary data.</text>
</comment>
<dbReference type="AlphaFoldDB" id="A0A4R3LSY4"/>
<gene>
    <name evidence="3" type="ORF">EDC25_101244</name>
</gene>
<dbReference type="InterPro" id="IPR029462">
    <property type="entry name" value="Rnk_N"/>
</dbReference>
<dbReference type="GO" id="GO:0003677">
    <property type="term" value="F:DNA binding"/>
    <property type="evidence" value="ECO:0007669"/>
    <property type="project" value="InterPro"/>
</dbReference>
<protein>
    <submittedName>
        <fullName evidence="3">Regulator of nucleoside diphosphate kinase</fullName>
    </submittedName>
</protein>
<dbReference type="InterPro" id="IPR036953">
    <property type="entry name" value="GreA/GreB_C_sf"/>
</dbReference>
<evidence type="ECO:0000259" key="1">
    <source>
        <dbReference type="Pfam" id="PF01272"/>
    </source>
</evidence>
<keyword evidence="3" id="KW-0418">Kinase</keyword>
<keyword evidence="4" id="KW-1185">Reference proteome</keyword>
<dbReference type="NCBIfam" id="NF004396">
    <property type="entry name" value="PRK05753.1"/>
    <property type="match status" value="1"/>
</dbReference>
<dbReference type="EMBL" id="SMAF01000001">
    <property type="protein sequence ID" value="TCT01377.1"/>
    <property type="molecule type" value="Genomic_DNA"/>
</dbReference>
<dbReference type="GO" id="GO:0032784">
    <property type="term" value="P:regulation of DNA-templated transcription elongation"/>
    <property type="evidence" value="ECO:0007669"/>
    <property type="project" value="InterPro"/>
</dbReference>
<dbReference type="GO" id="GO:0006354">
    <property type="term" value="P:DNA-templated transcription elongation"/>
    <property type="evidence" value="ECO:0007669"/>
    <property type="project" value="TreeGrafter"/>
</dbReference>